<gene>
    <name evidence="1" type="ORF">AVDCRST_MAG88-488</name>
</gene>
<name>A0A6J4UFY1_9BACT</name>
<dbReference type="AlphaFoldDB" id="A0A6J4UFY1"/>
<organism evidence="1">
    <name type="scientific">uncultured Thermomicrobiales bacterium</name>
    <dbReference type="NCBI Taxonomy" id="1645740"/>
    <lineage>
        <taxon>Bacteria</taxon>
        <taxon>Pseudomonadati</taxon>
        <taxon>Thermomicrobiota</taxon>
        <taxon>Thermomicrobia</taxon>
        <taxon>Thermomicrobiales</taxon>
        <taxon>environmental samples</taxon>
    </lineage>
</organism>
<accession>A0A6J4UFY1</accession>
<reference evidence="1" key="1">
    <citation type="submission" date="2020-02" db="EMBL/GenBank/DDBJ databases">
        <authorList>
            <person name="Meier V. D."/>
        </authorList>
    </citation>
    <scope>NUCLEOTIDE SEQUENCE</scope>
    <source>
        <strain evidence="1">AVDCRST_MAG88</strain>
    </source>
</reference>
<sequence length="42" mass="4381">MNLLRRLEKLEQETAAAGAGVVGIMSEGRDKAPDGVTVWPGG</sequence>
<dbReference type="EMBL" id="CADCWM010000159">
    <property type="protein sequence ID" value="CAA9547014.1"/>
    <property type="molecule type" value="Genomic_DNA"/>
</dbReference>
<proteinExistence type="predicted"/>
<protein>
    <submittedName>
        <fullName evidence="1">Uncharacterized protein</fullName>
    </submittedName>
</protein>
<evidence type="ECO:0000313" key="1">
    <source>
        <dbReference type="EMBL" id="CAA9547014.1"/>
    </source>
</evidence>
<feature type="non-terminal residue" evidence="1">
    <location>
        <position position="42"/>
    </location>
</feature>